<evidence type="ECO:0000256" key="2">
    <source>
        <dbReference type="ARBA" id="ARBA00010535"/>
    </source>
</evidence>
<accession>I6M195</accession>
<dbReference type="InterPro" id="IPR018086">
    <property type="entry name" value="NADH_UbQ_OxRdtase_su1_CS"/>
</dbReference>
<evidence type="ECO:0000256" key="1">
    <source>
        <dbReference type="ARBA" id="ARBA00004141"/>
    </source>
</evidence>
<feature type="transmembrane region" description="Helical" evidence="9">
    <location>
        <begin position="250"/>
        <end position="267"/>
    </location>
</feature>
<dbReference type="AlphaFoldDB" id="I6M195"/>
<evidence type="ECO:0000256" key="7">
    <source>
        <dbReference type="RuleBase" id="RU000471"/>
    </source>
</evidence>
<keyword evidence="5 9" id="KW-1133">Transmembrane helix</keyword>
<keyword evidence="8 10" id="KW-0496">Mitochondrion</keyword>
<comment type="catalytic activity">
    <reaction evidence="8">
        <text>a ubiquinone + NADH + 5 H(+)(in) = a ubiquinol + NAD(+) + 4 H(+)(out)</text>
        <dbReference type="Rhea" id="RHEA:29091"/>
        <dbReference type="Rhea" id="RHEA-COMP:9565"/>
        <dbReference type="Rhea" id="RHEA-COMP:9566"/>
        <dbReference type="ChEBI" id="CHEBI:15378"/>
        <dbReference type="ChEBI" id="CHEBI:16389"/>
        <dbReference type="ChEBI" id="CHEBI:17976"/>
        <dbReference type="ChEBI" id="CHEBI:57540"/>
        <dbReference type="ChEBI" id="CHEBI:57945"/>
        <dbReference type="EC" id="7.1.1.2"/>
    </reaction>
</comment>
<dbReference type="InterPro" id="IPR001694">
    <property type="entry name" value="NADH_UbQ_OxRdtase_su1/FPO"/>
</dbReference>
<sequence length="301" mass="34236">MLLIYTIIISICILLAVGFFTLLERKILGYIQYRKGPNKVGIQGLPQPLADAVKLLCKEYVQILHSNKNFFMYSPLLAMMIMLTLWSLYNSAFNFPMKYGILFFLAISSLNVYSTLMAGWASNSKYALLGAIRAVAQTISYEISMAILLICLCILSETLNLTKMSQGSLLMIIMPSLLLMWFITCLAETNRAPFDLAEGESELVSGFNIEYGGALFAFLFIAEYGSILFMSMLTSMMFFHTSMKMMEIMFPIKMLMLLTIASAFLWVRGTYPRLRYDQLMSLTWKTFLPLVLLIMMIILVM</sequence>
<name>I6M195_9BILA</name>
<dbReference type="PROSITE" id="PS00667">
    <property type="entry name" value="COMPLEX1_ND1_1"/>
    <property type="match status" value="1"/>
</dbReference>
<comment type="subcellular location">
    <subcellularLocation>
        <location evidence="1">Membrane</location>
        <topology evidence="1">Multi-pass membrane protein</topology>
    </subcellularLocation>
    <subcellularLocation>
        <location evidence="7">Mitochondrion inner membrane</location>
        <topology evidence="7">Multi-pass membrane protein</topology>
    </subcellularLocation>
</comment>
<keyword evidence="6 9" id="KW-0472">Membrane</keyword>
<gene>
    <name evidence="10" type="primary">ND1</name>
</gene>
<dbReference type="PANTHER" id="PTHR11432">
    <property type="entry name" value="NADH DEHYDROGENASE SUBUNIT 1"/>
    <property type="match status" value="1"/>
</dbReference>
<evidence type="ECO:0000256" key="8">
    <source>
        <dbReference type="RuleBase" id="RU000473"/>
    </source>
</evidence>
<evidence type="ECO:0000256" key="4">
    <source>
        <dbReference type="ARBA" id="ARBA00022692"/>
    </source>
</evidence>
<dbReference type="Pfam" id="PF00146">
    <property type="entry name" value="NADHdh"/>
    <property type="match status" value="1"/>
</dbReference>
<dbReference type="PANTHER" id="PTHR11432:SF3">
    <property type="entry name" value="NADH-UBIQUINONE OXIDOREDUCTASE CHAIN 1"/>
    <property type="match status" value="1"/>
</dbReference>
<feature type="transmembrane region" description="Helical" evidence="9">
    <location>
        <begin position="5"/>
        <end position="23"/>
    </location>
</feature>
<keyword evidence="4 7" id="KW-0812">Transmembrane</keyword>
<dbReference type="GO" id="GO:0008137">
    <property type="term" value="F:NADH dehydrogenase (ubiquinone) activity"/>
    <property type="evidence" value="ECO:0007669"/>
    <property type="project" value="UniProtKB-EC"/>
</dbReference>
<feature type="transmembrane region" description="Helical" evidence="9">
    <location>
        <begin position="167"/>
        <end position="189"/>
    </location>
</feature>
<keyword evidence="8" id="KW-0830">Ubiquinone</keyword>
<keyword evidence="7" id="KW-0520">NAD</keyword>
<dbReference type="GeneID" id="13435411"/>
<dbReference type="PROSITE" id="PS00668">
    <property type="entry name" value="COMPLEX1_ND1_2"/>
    <property type="match status" value="1"/>
</dbReference>
<organism evidence="10">
    <name type="scientific">Membranipora grandicella</name>
    <dbReference type="NCBI Taxonomy" id="192923"/>
    <lineage>
        <taxon>Eukaryota</taxon>
        <taxon>Metazoa</taxon>
        <taxon>Spiralia</taxon>
        <taxon>Lophotrochozoa</taxon>
        <taxon>Bryozoa</taxon>
        <taxon>Gymnolaemata</taxon>
        <taxon>Cheilostomatida</taxon>
        <taxon>Malacostegina</taxon>
        <taxon>Membraniporoidea</taxon>
        <taxon>Membraniporidae</taxon>
        <taxon>Membranipora</taxon>
    </lineage>
</organism>
<feature type="transmembrane region" description="Helical" evidence="9">
    <location>
        <begin position="70"/>
        <end position="89"/>
    </location>
</feature>
<feature type="transmembrane region" description="Helical" evidence="9">
    <location>
        <begin position="134"/>
        <end position="155"/>
    </location>
</feature>
<evidence type="ECO:0000256" key="6">
    <source>
        <dbReference type="ARBA" id="ARBA00023136"/>
    </source>
</evidence>
<dbReference type="GO" id="GO:0003954">
    <property type="term" value="F:NADH dehydrogenase activity"/>
    <property type="evidence" value="ECO:0007669"/>
    <property type="project" value="TreeGrafter"/>
</dbReference>
<feature type="transmembrane region" description="Helical" evidence="9">
    <location>
        <begin position="209"/>
        <end position="229"/>
    </location>
</feature>
<dbReference type="RefSeq" id="YP_006576075.1">
    <property type="nucleotide sequence ID" value="NC_018355.1"/>
</dbReference>
<evidence type="ECO:0000313" key="10">
    <source>
        <dbReference type="EMBL" id="AEH99604.1"/>
    </source>
</evidence>
<dbReference type="GO" id="GO:0005743">
    <property type="term" value="C:mitochondrial inner membrane"/>
    <property type="evidence" value="ECO:0007669"/>
    <property type="project" value="UniProtKB-SubCell"/>
</dbReference>
<dbReference type="GO" id="GO:0009060">
    <property type="term" value="P:aerobic respiration"/>
    <property type="evidence" value="ECO:0007669"/>
    <property type="project" value="TreeGrafter"/>
</dbReference>
<feature type="transmembrane region" description="Helical" evidence="9">
    <location>
        <begin position="101"/>
        <end position="122"/>
    </location>
</feature>
<dbReference type="EMBL" id="JF957859">
    <property type="protein sequence ID" value="AEH99604.1"/>
    <property type="molecule type" value="Genomic_DNA"/>
</dbReference>
<evidence type="ECO:0000256" key="9">
    <source>
        <dbReference type="SAM" id="Phobius"/>
    </source>
</evidence>
<proteinExistence type="inferred from homology"/>
<evidence type="ECO:0000256" key="3">
    <source>
        <dbReference type="ARBA" id="ARBA00021009"/>
    </source>
</evidence>
<comment type="similarity">
    <text evidence="2 7">Belongs to the complex I subunit 1 family.</text>
</comment>
<dbReference type="HAMAP" id="MF_01350">
    <property type="entry name" value="NDH1_NuoH"/>
    <property type="match status" value="1"/>
</dbReference>
<feature type="transmembrane region" description="Helical" evidence="9">
    <location>
        <begin position="279"/>
        <end position="300"/>
    </location>
</feature>
<protein>
    <recommendedName>
        <fullName evidence="3 8">NADH-ubiquinone oxidoreductase chain 1</fullName>
        <ecNumber evidence="8">7.1.1.2</ecNumber>
    </recommendedName>
</protein>
<reference evidence="10" key="1">
    <citation type="journal article" date="2012" name="Comp. Biochem. Physiol. Part D Genomics Proteomics">
        <title>Complete mitochondrial genome of Membranipora grandicella (Bryozoa: Cheilostomatida) determined with next-generation sequencing: The first representative of the suborder Malacostegina.</title>
        <authorList>
            <person name="Shen X."/>
            <person name="Tian M."/>
            <person name="Meng X."/>
            <person name="Liu H."/>
            <person name="Cheng H."/>
            <person name="Zhu C."/>
            <person name="Zhao F."/>
        </authorList>
    </citation>
    <scope>NUCLEOTIDE SEQUENCE</scope>
</reference>
<dbReference type="EC" id="7.1.1.2" evidence="8"/>
<evidence type="ECO:0000256" key="5">
    <source>
        <dbReference type="ARBA" id="ARBA00022989"/>
    </source>
</evidence>
<geneLocation type="mitochondrion" evidence="10"/>
<dbReference type="CTD" id="4535"/>